<evidence type="ECO:0000313" key="2">
    <source>
        <dbReference type="Proteomes" id="UP000807504"/>
    </source>
</evidence>
<name>A0A8T0FTU3_ARGBR</name>
<reference evidence="1" key="1">
    <citation type="journal article" date="2020" name="bioRxiv">
        <title>Chromosome-level reference genome of the European wasp spider Argiope bruennichi: a resource for studies on range expansion and evolutionary adaptation.</title>
        <authorList>
            <person name="Sheffer M.M."/>
            <person name="Hoppe A."/>
            <person name="Krehenwinkel H."/>
            <person name="Uhl G."/>
            <person name="Kuss A.W."/>
            <person name="Jensen L."/>
            <person name="Jensen C."/>
            <person name="Gillespie R.G."/>
            <person name="Hoff K.J."/>
            <person name="Prost S."/>
        </authorList>
    </citation>
    <scope>NUCLEOTIDE SEQUENCE</scope>
</reference>
<sequence>MNPGSTADENNQNIALLSFSKEHNVNILCNGNKDSRDFFFKDSYITELTDSSKTDLIELQSSRKMNLAGSAETSLCTTNIGESLSQTHSELLSSHVVFRFKSRYRCQIGIALLPILPT</sequence>
<reference evidence="1" key="2">
    <citation type="submission" date="2020-06" db="EMBL/GenBank/DDBJ databases">
        <authorList>
            <person name="Sheffer M."/>
        </authorList>
    </citation>
    <scope>NUCLEOTIDE SEQUENCE</scope>
</reference>
<proteinExistence type="predicted"/>
<dbReference type="Proteomes" id="UP000807504">
    <property type="component" value="Unassembled WGS sequence"/>
</dbReference>
<gene>
    <name evidence="1" type="ORF">HNY73_004615</name>
</gene>
<dbReference type="AlphaFoldDB" id="A0A8T0FTU3"/>
<dbReference type="EMBL" id="JABXBU010000003">
    <property type="protein sequence ID" value="KAF8793089.1"/>
    <property type="molecule type" value="Genomic_DNA"/>
</dbReference>
<keyword evidence="2" id="KW-1185">Reference proteome</keyword>
<organism evidence="1 2">
    <name type="scientific">Argiope bruennichi</name>
    <name type="common">Wasp spider</name>
    <name type="synonym">Aranea bruennichi</name>
    <dbReference type="NCBI Taxonomy" id="94029"/>
    <lineage>
        <taxon>Eukaryota</taxon>
        <taxon>Metazoa</taxon>
        <taxon>Ecdysozoa</taxon>
        <taxon>Arthropoda</taxon>
        <taxon>Chelicerata</taxon>
        <taxon>Arachnida</taxon>
        <taxon>Araneae</taxon>
        <taxon>Araneomorphae</taxon>
        <taxon>Entelegynae</taxon>
        <taxon>Araneoidea</taxon>
        <taxon>Araneidae</taxon>
        <taxon>Argiope</taxon>
    </lineage>
</organism>
<protein>
    <submittedName>
        <fullName evidence="1">Uncharacterized protein</fullName>
    </submittedName>
</protein>
<comment type="caution">
    <text evidence="1">The sequence shown here is derived from an EMBL/GenBank/DDBJ whole genome shotgun (WGS) entry which is preliminary data.</text>
</comment>
<evidence type="ECO:0000313" key="1">
    <source>
        <dbReference type="EMBL" id="KAF8793089.1"/>
    </source>
</evidence>
<accession>A0A8T0FTU3</accession>